<proteinExistence type="predicted"/>
<name>A0ABT2FQA4_9GAMM</name>
<keyword evidence="2 4" id="KW-0547">Nucleotide-binding</keyword>
<dbReference type="PANTHER" id="PTHR45766">
    <property type="entry name" value="DNA ANNEALING HELICASE AND ENDONUCLEASE ZRANB3 FAMILY MEMBER"/>
    <property type="match status" value="1"/>
</dbReference>
<feature type="domain" description="Helicase ATP-binding" evidence="3">
    <location>
        <begin position="118"/>
        <end position="271"/>
    </location>
</feature>
<keyword evidence="2 4" id="KW-0067">ATP-binding</keyword>
<evidence type="ECO:0000256" key="1">
    <source>
        <dbReference type="ARBA" id="ARBA00022801"/>
    </source>
</evidence>
<keyword evidence="5" id="KW-1185">Reference proteome</keyword>
<keyword evidence="2 4" id="KW-0347">Helicase</keyword>
<dbReference type="Proteomes" id="UP001201549">
    <property type="component" value="Unassembled WGS sequence"/>
</dbReference>
<comment type="caution">
    <text evidence="4">The sequence shown here is derived from an EMBL/GenBank/DDBJ whole genome shotgun (WGS) entry which is preliminary data.</text>
</comment>
<dbReference type="RefSeq" id="WP_238898319.1">
    <property type="nucleotide sequence ID" value="NZ_JAKOGG010000022.1"/>
</dbReference>
<evidence type="ECO:0000313" key="4">
    <source>
        <dbReference type="EMBL" id="MCS4558500.1"/>
    </source>
</evidence>
<dbReference type="GO" id="GO:0004386">
    <property type="term" value="F:helicase activity"/>
    <property type="evidence" value="ECO:0007669"/>
    <property type="project" value="UniProtKB-KW"/>
</dbReference>
<dbReference type="InterPro" id="IPR038718">
    <property type="entry name" value="SNF2-like_sf"/>
</dbReference>
<evidence type="ECO:0000259" key="3">
    <source>
        <dbReference type="PROSITE" id="PS51192"/>
    </source>
</evidence>
<dbReference type="InterPro" id="IPR000330">
    <property type="entry name" value="SNF2_N"/>
</dbReference>
<protein>
    <submittedName>
        <fullName evidence="4">DEAD/DEAH box helicase</fullName>
    </submittedName>
</protein>
<evidence type="ECO:0000256" key="2">
    <source>
        <dbReference type="ARBA" id="ARBA00022806"/>
    </source>
</evidence>
<evidence type="ECO:0000313" key="5">
    <source>
        <dbReference type="Proteomes" id="UP001201549"/>
    </source>
</evidence>
<dbReference type="InterPro" id="IPR014001">
    <property type="entry name" value="Helicase_ATP-bd"/>
</dbReference>
<dbReference type="SUPFAM" id="SSF52540">
    <property type="entry name" value="P-loop containing nucleoside triphosphate hydrolases"/>
    <property type="match status" value="2"/>
</dbReference>
<reference evidence="4 5" key="1">
    <citation type="submission" date="2022-02" db="EMBL/GenBank/DDBJ databases">
        <authorList>
            <person name="Zhuang L."/>
        </authorList>
    </citation>
    <scope>NUCLEOTIDE SEQUENCE [LARGE SCALE GENOMIC DNA]</scope>
    <source>
        <strain evidence="4 5">C32</strain>
    </source>
</reference>
<dbReference type="InterPro" id="IPR001650">
    <property type="entry name" value="Helicase_C-like"/>
</dbReference>
<dbReference type="InterPro" id="IPR049730">
    <property type="entry name" value="SNF2/RAD54-like_C"/>
</dbReference>
<dbReference type="SMART" id="SM00487">
    <property type="entry name" value="DEXDc"/>
    <property type="match status" value="1"/>
</dbReference>
<dbReference type="CDD" id="cd18793">
    <property type="entry name" value="SF2_C_SNF"/>
    <property type="match status" value="1"/>
</dbReference>
<dbReference type="PROSITE" id="PS51192">
    <property type="entry name" value="HELICASE_ATP_BIND_1"/>
    <property type="match status" value="1"/>
</dbReference>
<dbReference type="Pfam" id="PF00176">
    <property type="entry name" value="SNF2-rel_dom"/>
    <property type="match status" value="1"/>
</dbReference>
<dbReference type="InterPro" id="IPR027417">
    <property type="entry name" value="P-loop_NTPase"/>
</dbReference>
<organism evidence="4 5">
    <name type="scientific">Shewanella electrica</name>
    <dbReference type="NCBI Taxonomy" id="515560"/>
    <lineage>
        <taxon>Bacteria</taxon>
        <taxon>Pseudomonadati</taxon>
        <taxon>Pseudomonadota</taxon>
        <taxon>Gammaproteobacteria</taxon>
        <taxon>Alteromonadales</taxon>
        <taxon>Shewanellaceae</taxon>
        <taxon>Shewanella</taxon>
    </lineage>
</organism>
<keyword evidence="1" id="KW-0378">Hydrolase</keyword>
<gene>
    <name evidence="4" type="ORF">L9G74_18860</name>
</gene>
<sequence>MIRTYGTLSLAGDKWVYDGVPPHVAIRLKQLFPRIPKHRTSPFEFPNDKAHSADLAWFIQRYPVTISLNDSVTLDGGRQQFEQDAAAMEAILKPDYQPKQLIGLRDGEHVRPYQSQAIELTLLRHALLLGDDVGLGKTYTTAGLFLNGVTLPAAVVMQVHLQQQWQDKIESFTHLTCHKIKGTKPYNLPPADVYLFRYSQIAGWIDTFADGFFKAVAFDEIQELRTGTKSAKGEAAKELADNAVYRLGLSATPIYNYGVETWNIMQMLDDQALGSFDEFLREWCVDRRQVKDPQALGSFLREQNLMLRRTKREVGQQLPPINTIIEHVDADQQTLKDVEQLARELAIKTTTGSFVERGQAGRELDLMLRQATGVSKAKGVAAYVQIVLESDVPVLLMGWHRDVYDIWLKALAAYRPAMYTGSESENQKNESVRRFVEGETNLFIMSLRSGAGLDGLQHRCSTVIFGELDWSPKVHEQIIGRLDREGQQEQITCVYLNTDEGSDPPMVELLGLKQSQATGIIDPGKEFETRYSDKSRIQALAERFLSKKTSKEAA</sequence>
<dbReference type="Pfam" id="PF00271">
    <property type="entry name" value="Helicase_C"/>
    <property type="match status" value="1"/>
</dbReference>
<accession>A0ABT2FQA4</accession>
<dbReference type="Gene3D" id="3.40.50.10810">
    <property type="entry name" value="Tandem AAA-ATPase domain"/>
    <property type="match status" value="1"/>
</dbReference>
<dbReference type="PANTHER" id="PTHR45766:SF6">
    <property type="entry name" value="SWI_SNF-RELATED MATRIX-ASSOCIATED ACTIN-DEPENDENT REGULATOR OF CHROMATIN SUBFAMILY A-LIKE PROTEIN 1"/>
    <property type="match status" value="1"/>
</dbReference>
<dbReference type="EMBL" id="JAKOGG010000022">
    <property type="protein sequence ID" value="MCS4558500.1"/>
    <property type="molecule type" value="Genomic_DNA"/>
</dbReference>
<dbReference type="Gene3D" id="3.40.50.300">
    <property type="entry name" value="P-loop containing nucleotide triphosphate hydrolases"/>
    <property type="match status" value="1"/>
</dbReference>
<reference evidence="5" key="2">
    <citation type="submission" date="2023-07" db="EMBL/GenBank/DDBJ databases">
        <title>Shewanella mangrovi sp. nov., an acetaldehyde- degrading bacterium isolated from mangrove sediment.</title>
        <authorList>
            <person name="Liu Y."/>
        </authorList>
    </citation>
    <scope>NUCLEOTIDE SEQUENCE [LARGE SCALE GENOMIC DNA]</scope>
    <source>
        <strain evidence="5">C32</strain>
    </source>
</reference>